<reference evidence="3 4" key="1">
    <citation type="submission" date="2021-04" db="EMBL/GenBank/DDBJ databases">
        <title>The genome sequence of type strain Ideonella paludis KCTC 32238.</title>
        <authorList>
            <person name="Liu Y."/>
        </authorList>
    </citation>
    <scope>NUCLEOTIDE SEQUENCE [LARGE SCALE GENOMIC DNA]</scope>
    <source>
        <strain evidence="3 4">KCTC 32238</strain>
    </source>
</reference>
<feature type="transmembrane region" description="Helical" evidence="1">
    <location>
        <begin position="143"/>
        <end position="161"/>
    </location>
</feature>
<evidence type="ECO:0000259" key="2">
    <source>
        <dbReference type="Pfam" id="PF14351"/>
    </source>
</evidence>
<feature type="transmembrane region" description="Helical" evidence="1">
    <location>
        <begin position="35"/>
        <end position="58"/>
    </location>
</feature>
<dbReference type="Pfam" id="PF14351">
    <property type="entry name" value="DUF4401"/>
    <property type="match status" value="1"/>
</dbReference>
<name>A0ABS5E227_9BURK</name>
<comment type="caution">
    <text evidence="3">The sequence shown here is derived from an EMBL/GenBank/DDBJ whole genome shotgun (WGS) entry which is preliminary data.</text>
</comment>
<feature type="transmembrane region" description="Helical" evidence="1">
    <location>
        <begin position="173"/>
        <end position="191"/>
    </location>
</feature>
<dbReference type="InterPro" id="IPR025513">
    <property type="entry name" value="DUF4401"/>
</dbReference>
<sequence>MSTTRLDAALAAAQAEGLLPNTLAPLDTDSRPWPVVLLTALGAWLAAVPLLIVVGFLLGDAFRHSGTAGFVGALLLAWSVVMLRSKAIPLFLEQLAIPGLMTGVGLITWMVAEQLDDAQGAAAVLCPLLLLLSATLPQTWLRALLGAASAALGGFALMSNMGWERRDAGLSPWLTLHLLLAVVLALAAALLRQAPAGPQARAAAWAETVGSGWLLATLAGLAWWAGMTFLVGASLGASAAQDLAGEALRHQEPWLYLGLSNAVSAVLTGLGGLWLAQRWPVLRQAWCGGVVLVLMALAWMMPTLGACWLVLALCVGTQRWRLGAAAAVAAVWILGAFYYALSWPLATKAAALVMAAAVLAGLAVWGLRSQRAAPSPEAAAASSAQRTSRRAHWGIALSLLLTLVAANGSIWQKEQLIQHGQAVFVPLAPADPRSLMQGDYMTLNFLPRFSANAPELDMEREAFNFEHPRMVFKRDAQGILSAQGPDQGQALAADEVAIQLVPKNGRWILVTDAFYFKEGEAERWAAARFGEFRVDAKGKALLVGLRGEGLKPL</sequence>
<protein>
    <submittedName>
        <fullName evidence="3">GDYXXLXY domain-containing protein</fullName>
    </submittedName>
</protein>
<feature type="domain" description="DUF4401" evidence="2">
    <location>
        <begin position="32"/>
        <end position="368"/>
    </location>
</feature>
<proteinExistence type="predicted"/>
<keyword evidence="1" id="KW-0472">Membrane</keyword>
<keyword evidence="1" id="KW-1133">Transmembrane helix</keyword>
<feature type="transmembrane region" description="Helical" evidence="1">
    <location>
        <begin position="212"/>
        <end position="234"/>
    </location>
</feature>
<dbReference type="InterPro" id="IPR025833">
    <property type="entry name" value="GDYXXLXY"/>
</dbReference>
<evidence type="ECO:0000313" key="3">
    <source>
        <dbReference type="EMBL" id="MBQ0937354.1"/>
    </source>
</evidence>
<dbReference type="Pfam" id="PF14345">
    <property type="entry name" value="GDYXXLXY"/>
    <property type="match status" value="1"/>
</dbReference>
<feature type="transmembrane region" description="Helical" evidence="1">
    <location>
        <begin position="323"/>
        <end position="342"/>
    </location>
</feature>
<keyword evidence="4" id="KW-1185">Reference proteome</keyword>
<dbReference type="RefSeq" id="WP_210810879.1">
    <property type="nucleotide sequence ID" value="NZ_JAGQDG010000008.1"/>
</dbReference>
<feature type="transmembrane region" description="Helical" evidence="1">
    <location>
        <begin position="349"/>
        <end position="367"/>
    </location>
</feature>
<gene>
    <name evidence="3" type="ORF">KAK11_18665</name>
</gene>
<keyword evidence="1" id="KW-0812">Transmembrane</keyword>
<dbReference type="Proteomes" id="UP000672097">
    <property type="component" value="Unassembled WGS sequence"/>
</dbReference>
<feature type="transmembrane region" description="Helical" evidence="1">
    <location>
        <begin position="288"/>
        <end position="311"/>
    </location>
</feature>
<organism evidence="3 4">
    <name type="scientific">Ideonella paludis</name>
    <dbReference type="NCBI Taxonomy" id="1233411"/>
    <lineage>
        <taxon>Bacteria</taxon>
        <taxon>Pseudomonadati</taxon>
        <taxon>Pseudomonadota</taxon>
        <taxon>Betaproteobacteria</taxon>
        <taxon>Burkholderiales</taxon>
        <taxon>Sphaerotilaceae</taxon>
        <taxon>Ideonella</taxon>
    </lineage>
</organism>
<evidence type="ECO:0000313" key="4">
    <source>
        <dbReference type="Proteomes" id="UP000672097"/>
    </source>
</evidence>
<feature type="transmembrane region" description="Helical" evidence="1">
    <location>
        <begin position="254"/>
        <end position="276"/>
    </location>
</feature>
<accession>A0ABS5E227</accession>
<feature type="transmembrane region" description="Helical" evidence="1">
    <location>
        <begin position="391"/>
        <end position="411"/>
    </location>
</feature>
<feature type="transmembrane region" description="Helical" evidence="1">
    <location>
        <begin position="95"/>
        <end position="112"/>
    </location>
</feature>
<dbReference type="EMBL" id="JAGQDG010000008">
    <property type="protein sequence ID" value="MBQ0937354.1"/>
    <property type="molecule type" value="Genomic_DNA"/>
</dbReference>
<feature type="transmembrane region" description="Helical" evidence="1">
    <location>
        <begin position="64"/>
        <end position="83"/>
    </location>
</feature>
<evidence type="ECO:0000256" key="1">
    <source>
        <dbReference type="SAM" id="Phobius"/>
    </source>
</evidence>